<dbReference type="OrthoDB" id="539634at2759"/>
<gene>
    <name evidence="3" type="ORF">CLODIP_2_CD01901</name>
</gene>
<proteinExistence type="inferred from homology"/>
<keyword evidence="4" id="KW-1185">Reference proteome</keyword>
<accession>A0A8S1D4M5</accession>
<name>A0A8S1D4M5_9INSE</name>
<dbReference type="AlphaFoldDB" id="A0A8S1D4M5"/>
<evidence type="ECO:0008006" key="5">
    <source>
        <dbReference type="Google" id="ProtNLM"/>
    </source>
</evidence>
<dbReference type="InterPro" id="IPR011990">
    <property type="entry name" value="TPR-like_helical_dom_sf"/>
</dbReference>
<feature type="repeat" description="TPR" evidence="2">
    <location>
        <begin position="41"/>
        <end position="74"/>
    </location>
</feature>
<dbReference type="PANTHER" id="PTHR21405:SF0">
    <property type="entry name" value="TETRATRICOPEPTIDE REPEAT PROTEIN 36"/>
    <property type="match status" value="1"/>
</dbReference>
<protein>
    <recommendedName>
        <fullName evidence="5">Tetratricopeptide repeat protein 36</fullName>
    </recommendedName>
</protein>
<dbReference type="GO" id="GO:0006570">
    <property type="term" value="P:tyrosine metabolic process"/>
    <property type="evidence" value="ECO:0007669"/>
    <property type="project" value="TreeGrafter"/>
</dbReference>
<reference evidence="3 4" key="1">
    <citation type="submission" date="2020-04" db="EMBL/GenBank/DDBJ databases">
        <authorList>
            <person name="Alioto T."/>
            <person name="Alioto T."/>
            <person name="Gomez Garrido J."/>
        </authorList>
    </citation>
    <scope>NUCLEOTIDE SEQUENCE [LARGE SCALE GENOMIC DNA]</scope>
</reference>
<keyword evidence="2" id="KW-0802">TPR repeat</keyword>
<dbReference type="PROSITE" id="PS50005">
    <property type="entry name" value="TPR"/>
    <property type="match status" value="1"/>
</dbReference>
<dbReference type="SMART" id="SM00028">
    <property type="entry name" value="TPR"/>
    <property type="match status" value="3"/>
</dbReference>
<dbReference type="InterPro" id="IPR038906">
    <property type="entry name" value="TTC36"/>
</dbReference>
<dbReference type="SUPFAM" id="SSF48452">
    <property type="entry name" value="TPR-like"/>
    <property type="match status" value="1"/>
</dbReference>
<evidence type="ECO:0000256" key="2">
    <source>
        <dbReference type="PROSITE-ProRule" id="PRU00339"/>
    </source>
</evidence>
<comment type="caution">
    <text evidence="3">The sequence shown here is derived from an EMBL/GenBank/DDBJ whole genome shotgun (WGS) entry which is preliminary data.</text>
</comment>
<evidence type="ECO:0000256" key="1">
    <source>
        <dbReference type="ARBA" id="ARBA00006995"/>
    </source>
</evidence>
<dbReference type="InterPro" id="IPR019734">
    <property type="entry name" value="TPR_rpt"/>
</dbReference>
<evidence type="ECO:0000313" key="3">
    <source>
        <dbReference type="EMBL" id="CAB3372847.1"/>
    </source>
</evidence>
<evidence type="ECO:0000313" key="4">
    <source>
        <dbReference type="Proteomes" id="UP000494165"/>
    </source>
</evidence>
<dbReference type="EMBL" id="CADEPI010000077">
    <property type="protein sequence ID" value="CAB3372847.1"/>
    <property type="molecule type" value="Genomic_DNA"/>
</dbReference>
<sequence length="183" mass="19873">MTSEHDRAVLNSILNPLLPVGEAAFLADEPLQDNEEENAEAKERELEGVRAAEAGKLDDAVEIFTSAIEIAPERASGYNNRAQALRLKGKIPEALLDLNKALSFSGGVGKSACQALCQRAQIFMKEGHEDLAKKDLEAAASQGNAFAKLQLAQMNPYAALCNKMLHDAFTKLQKGEMDCQPKF</sequence>
<dbReference type="PANTHER" id="PTHR21405">
    <property type="entry name" value="CDNA SEQUENCE BC021608"/>
    <property type="match status" value="1"/>
</dbReference>
<comment type="similarity">
    <text evidence="1">Belongs to the TTC36 family.</text>
</comment>
<organism evidence="3 4">
    <name type="scientific">Cloeon dipterum</name>
    <dbReference type="NCBI Taxonomy" id="197152"/>
    <lineage>
        <taxon>Eukaryota</taxon>
        <taxon>Metazoa</taxon>
        <taxon>Ecdysozoa</taxon>
        <taxon>Arthropoda</taxon>
        <taxon>Hexapoda</taxon>
        <taxon>Insecta</taxon>
        <taxon>Pterygota</taxon>
        <taxon>Palaeoptera</taxon>
        <taxon>Ephemeroptera</taxon>
        <taxon>Pisciforma</taxon>
        <taxon>Baetidae</taxon>
        <taxon>Cloeon</taxon>
    </lineage>
</organism>
<dbReference type="Proteomes" id="UP000494165">
    <property type="component" value="Unassembled WGS sequence"/>
</dbReference>
<dbReference type="Pfam" id="PF13181">
    <property type="entry name" value="TPR_8"/>
    <property type="match status" value="1"/>
</dbReference>
<dbReference type="Gene3D" id="1.25.40.10">
    <property type="entry name" value="Tetratricopeptide repeat domain"/>
    <property type="match status" value="1"/>
</dbReference>